<evidence type="ECO:0000313" key="3">
    <source>
        <dbReference type="Proteomes" id="UP001524435"/>
    </source>
</evidence>
<sequence length="50" mass="5563">MIAVILLLNAVLFGLEALDTEALEIVVGISVLCMLAHVCWYCKKIEKEDQ</sequence>
<evidence type="ECO:0000256" key="1">
    <source>
        <dbReference type="SAM" id="Phobius"/>
    </source>
</evidence>
<proteinExistence type="predicted"/>
<name>A0ABT1SIP0_9FIRM</name>
<dbReference type="RefSeq" id="WP_178200485.1">
    <property type="nucleotide sequence ID" value="NZ_CALVCM010000009.1"/>
</dbReference>
<keyword evidence="3" id="KW-1185">Reference proteome</keyword>
<dbReference type="Proteomes" id="UP001524435">
    <property type="component" value="Unassembled WGS sequence"/>
</dbReference>
<accession>A0ABT1SIP0</accession>
<comment type="caution">
    <text evidence="2">The sequence shown here is derived from an EMBL/GenBank/DDBJ whole genome shotgun (WGS) entry which is preliminary data.</text>
</comment>
<gene>
    <name evidence="2" type="ORF">NE663_02325</name>
</gene>
<organism evidence="2 3">
    <name type="scientific">Massilicoli timonensis</name>
    <dbReference type="NCBI Taxonomy" id="2015901"/>
    <lineage>
        <taxon>Bacteria</taxon>
        <taxon>Bacillati</taxon>
        <taxon>Bacillota</taxon>
        <taxon>Erysipelotrichia</taxon>
        <taxon>Erysipelotrichales</taxon>
        <taxon>Erysipelotrichaceae</taxon>
        <taxon>Massilicoli</taxon>
    </lineage>
</organism>
<evidence type="ECO:0000313" key="2">
    <source>
        <dbReference type="EMBL" id="MCQ5121097.1"/>
    </source>
</evidence>
<dbReference type="EMBL" id="JANGCH010000002">
    <property type="protein sequence ID" value="MCQ5121097.1"/>
    <property type="molecule type" value="Genomic_DNA"/>
</dbReference>
<keyword evidence="1" id="KW-0472">Membrane</keyword>
<keyword evidence="1" id="KW-1133">Transmembrane helix</keyword>
<feature type="transmembrane region" description="Helical" evidence="1">
    <location>
        <begin position="27"/>
        <end position="43"/>
    </location>
</feature>
<keyword evidence="1" id="KW-0812">Transmembrane</keyword>
<protein>
    <submittedName>
        <fullName evidence="2">Uncharacterized protein</fullName>
    </submittedName>
</protein>
<reference evidence="2 3" key="1">
    <citation type="submission" date="2022-06" db="EMBL/GenBank/DDBJ databases">
        <title>Isolation of gut microbiota from human fecal samples.</title>
        <authorList>
            <person name="Pamer E.G."/>
            <person name="Barat B."/>
            <person name="Waligurski E."/>
            <person name="Medina S."/>
            <person name="Paddock L."/>
            <person name="Mostad J."/>
        </authorList>
    </citation>
    <scope>NUCLEOTIDE SEQUENCE [LARGE SCALE GENOMIC DNA]</scope>
    <source>
        <strain evidence="2 3">DFI.6.1</strain>
    </source>
</reference>